<protein>
    <submittedName>
        <fullName evidence="2">DUF1794 domain-containing protein</fullName>
    </submittedName>
</protein>
<feature type="domain" description="THAP4-like heme-binding" evidence="1">
    <location>
        <begin position="7"/>
        <end position="182"/>
    </location>
</feature>
<dbReference type="InterPro" id="IPR014878">
    <property type="entry name" value="THAP4-like_heme-bd"/>
</dbReference>
<name>A0A5P9NQ52_9GAMM</name>
<sequence length="186" mass="20652">MIDGVDYGPLHQLIGTWWGDKGLDVAPEPDGDDKHAYIDQIIFTPAGAAENAEEQNLVCVKYHQLVRKRNKGTVFHDQIGHWMYEPSSGIIMHSLTIPRAVCVLAGGELQQNGDETIFDVAATQGSETFGVVQSPFMLEKAKTTAFKMTMKVSGDELVYEETTSLDIYGRLFEHTDGATLQRIVYD</sequence>
<gene>
    <name evidence="2" type="ORF">EY643_15505</name>
</gene>
<evidence type="ECO:0000313" key="2">
    <source>
        <dbReference type="EMBL" id="QFU77937.1"/>
    </source>
</evidence>
<dbReference type="AlphaFoldDB" id="A0A5P9NQ52"/>
<dbReference type="Proteomes" id="UP000326287">
    <property type="component" value="Chromosome"/>
</dbReference>
<dbReference type="InterPro" id="IPR012674">
    <property type="entry name" value="Calycin"/>
</dbReference>
<accession>A0A5P9NQ52</accession>
<dbReference type="SUPFAM" id="SSF50814">
    <property type="entry name" value="Lipocalins"/>
    <property type="match status" value="1"/>
</dbReference>
<evidence type="ECO:0000259" key="1">
    <source>
        <dbReference type="Pfam" id="PF08768"/>
    </source>
</evidence>
<dbReference type="Gene3D" id="2.40.128.20">
    <property type="match status" value="1"/>
</dbReference>
<dbReference type="Pfam" id="PF08768">
    <property type="entry name" value="THAP4_heme-bd"/>
    <property type="match status" value="1"/>
</dbReference>
<reference evidence="2 3" key="1">
    <citation type="submission" date="2019-02" db="EMBL/GenBank/DDBJ databases">
        <authorList>
            <person name="Li S.-H."/>
        </authorList>
    </citation>
    <scope>NUCLEOTIDE SEQUENCE [LARGE SCALE GENOMIC DNA]</scope>
    <source>
        <strain evidence="2 3">IMCC14385</strain>
    </source>
</reference>
<organism evidence="2 3">
    <name type="scientific">Halioglobus maricola</name>
    <dbReference type="NCBI Taxonomy" id="2601894"/>
    <lineage>
        <taxon>Bacteria</taxon>
        <taxon>Pseudomonadati</taxon>
        <taxon>Pseudomonadota</taxon>
        <taxon>Gammaproteobacteria</taxon>
        <taxon>Cellvibrionales</taxon>
        <taxon>Halieaceae</taxon>
        <taxon>Halioglobus</taxon>
    </lineage>
</organism>
<keyword evidence="3" id="KW-1185">Reference proteome</keyword>
<evidence type="ECO:0000313" key="3">
    <source>
        <dbReference type="Proteomes" id="UP000326287"/>
    </source>
</evidence>
<proteinExistence type="predicted"/>
<dbReference type="OrthoDB" id="9784808at2"/>
<dbReference type="KEGG" id="halc:EY643_15505"/>
<dbReference type="EMBL" id="CP036422">
    <property type="protein sequence ID" value="QFU77937.1"/>
    <property type="molecule type" value="Genomic_DNA"/>
</dbReference>